<name>A0AC11DAM4_SHEEP</name>
<dbReference type="Ensembl" id="ENSOART00020065197.1">
    <property type="protein sequence ID" value="ENSOARP00020041390.1"/>
    <property type="gene ID" value="ENSOARG00020032783.1"/>
</dbReference>
<accession>A0AC11DAM4</accession>
<protein>
    <submittedName>
        <fullName evidence="1">Uncharacterized protein</fullName>
    </submittedName>
</protein>
<evidence type="ECO:0000313" key="1">
    <source>
        <dbReference type="Ensembl" id="ENSOARP00020041390.1"/>
    </source>
</evidence>
<reference evidence="1" key="1">
    <citation type="submission" date="2020-11" db="EMBL/GenBank/DDBJ databases">
        <authorList>
            <person name="Davenport K.M."/>
            <person name="Bickhart D.M."/>
            <person name="Smith T.P.L."/>
            <person name="Murdoch B.M."/>
            <person name="Rosen B.D."/>
        </authorList>
    </citation>
    <scope>NUCLEOTIDE SEQUENCE [LARGE SCALE GENOMIC DNA]</scope>
    <source>
        <strain evidence="1">OAR_USU_Benz2616</strain>
    </source>
</reference>
<proteinExistence type="predicted"/>
<reference evidence="1" key="2">
    <citation type="submission" date="2025-08" db="UniProtKB">
        <authorList>
            <consortium name="Ensembl"/>
        </authorList>
    </citation>
    <scope>IDENTIFICATION</scope>
</reference>
<organism evidence="1">
    <name type="scientific">Ovis aries</name>
    <name type="common">Sheep</name>
    <dbReference type="NCBI Taxonomy" id="9940"/>
    <lineage>
        <taxon>Eukaryota</taxon>
        <taxon>Metazoa</taxon>
        <taxon>Chordata</taxon>
        <taxon>Craniata</taxon>
        <taxon>Vertebrata</taxon>
        <taxon>Euteleostomi</taxon>
        <taxon>Mammalia</taxon>
        <taxon>Eutheria</taxon>
        <taxon>Laurasiatheria</taxon>
        <taxon>Artiodactyla</taxon>
        <taxon>Ruminantia</taxon>
        <taxon>Pecora</taxon>
        <taxon>Bovidae</taxon>
        <taxon>Caprinae</taxon>
        <taxon>Ovis</taxon>
    </lineage>
</organism>
<sequence>MPSSHLILCRPLLLLPPIPPSIRVFSNESTLSMRWPKYWCSSFILSPFNEHPGLISFRMDWLDLLAVQGTLKSLLQHHSSKASILRRSAFFTVQLSHPYMTTGKTIALTRRTFVVKVTSLLFNILSRLVITFLARSKRLLISWLQSPSAVILEPPKIKFDTKPCHVGPPKTGGSWWRGLTECGPLEKGMANQFGILALRTP</sequence>
<reference evidence="1" key="3">
    <citation type="submission" date="2025-09" db="UniProtKB">
        <authorList>
            <consortium name="Ensembl"/>
        </authorList>
    </citation>
    <scope>IDENTIFICATION</scope>
</reference>